<dbReference type="Pfam" id="PF05359">
    <property type="entry name" value="DUF748"/>
    <property type="match status" value="1"/>
</dbReference>
<dbReference type="Proteomes" id="UP000501602">
    <property type="component" value="Chromosome"/>
</dbReference>
<dbReference type="GO" id="GO:0090313">
    <property type="term" value="P:regulation of protein targeting to membrane"/>
    <property type="evidence" value="ECO:0007669"/>
    <property type="project" value="TreeGrafter"/>
</dbReference>
<dbReference type="InterPro" id="IPR008023">
    <property type="entry name" value="DUF748"/>
</dbReference>
<dbReference type="GO" id="GO:0005886">
    <property type="term" value="C:plasma membrane"/>
    <property type="evidence" value="ECO:0007669"/>
    <property type="project" value="TreeGrafter"/>
</dbReference>
<dbReference type="InterPro" id="IPR052894">
    <property type="entry name" value="AsmA-related"/>
</dbReference>
<proteinExistence type="predicted"/>
<sequence>MLKQWWEKAWVRRVSYALIALALYCLTLGWGLPSLAERQLPKWIAQNTNGSLSIANISFNPLTWELKVDQVALNDEASIQVVALEQGVVNIEPWRSLFTLSGTFSEITLYEPALDLVNRDASLNISDIFAPLSSDTPALEPEAEPQQEAQPIPLTIDRFALQRGAVSYQVDDHKPLKFEQLSLAGEQLDFAHDGNKIALALVGPGGGELDLKLDSQLTPLNVQAELALRKVQLQPFWQFLQLPLAFDLDQGALALTTQISVTEQGNGISAHISNSNVDITQVALSHQQQPLLSIDSLNVSELELRWPEQQLAIAGVTLQGGHGHAQLDQDGLNWATLFQPIDNGDDNAAPATTDEPTEPSEPWVVTLDKAAIEQWQFNLTDTTPETAVQWQVLLNSFSAAPLGSDLSKPIALALATTINEQGRFDFSGNLQPDALTLDAQLALQQFNLLDTIPYWQQQVAIKLLSGQAGFDGTLQLKGTEPLDVSFDGRTEISNFVTQDPNGQRDLLKWKSFALEQLSVATAPMAISIDTVKAVAPYARIIIDEDGSTNLSQLSSNDSAAQTDDAVVETAQTDVATNEPAAESTALPLQLEIGQVVITQGSAFFADNSLTPKFATGIEQIEGRIGTLSTDFDKPAEVDIAGKVDRYAPMSLQGELQPFGADRELDLALNFDNIELTSLNPYSGTYAGYFIDQGQLNLALNYQMEGNKLNGNNKVVLNQLKLGQRSESEQATSLPVSLALALMQDSNGVIDLELDISGEVDDPSFAVGPLVMKALTNVITKAVTAPFSLLGSLLEGDPPAQFVQFAAGEIEVTEQAQADLKRLSKALEQRPGLNLALLGSISPNADKRALAERRLSEQLGFEVSDLSSDSDWQRLVRLAQTQLGKETVTVLQQQQPEPAQWQPLLLEKMVEAQAVSDEALSKLALNRAANTKQVLVEVVGLPPERVFVRESRVNLDTRGSRVNLELSAGS</sequence>
<dbReference type="KEGG" id="fes:HER31_12380"/>
<dbReference type="PANTHER" id="PTHR30441">
    <property type="entry name" value="DUF748 DOMAIN-CONTAINING PROTEIN"/>
    <property type="match status" value="1"/>
</dbReference>
<dbReference type="RefSeq" id="WP_168660878.1">
    <property type="nucleotide sequence ID" value="NZ_CP051180.1"/>
</dbReference>
<dbReference type="EMBL" id="CP051180">
    <property type="protein sequence ID" value="QIZ77619.1"/>
    <property type="molecule type" value="Genomic_DNA"/>
</dbReference>
<reference evidence="1 2" key="1">
    <citation type="submission" date="2020-04" db="EMBL/GenBank/DDBJ databases">
        <title>Ferrimonas sp. S7 isolated from sea water.</title>
        <authorList>
            <person name="Bae S.S."/>
            <person name="Baek K."/>
        </authorList>
    </citation>
    <scope>NUCLEOTIDE SEQUENCE [LARGE SCALE GENOMIC DNA]</scope>
    <source>
        <strain evidence="1 2">S7</strain>
    </source>
</reference>
<keyword evidence="2" id="KW-1185">Reference proteome</keyword>
<evidence type="ECO:0000313" key="1">
    <source>
        <dbReference type="EMBL" id="QIZ77619.1"/>
    </source>
</evidence>
<protein>
    <submittedName>
        <fullName evidence="1">DUF748 domain-containing protein</fullName>
    </submittedName>
</protein>
<evidence type="ECO:0000313" key="2">
    <source>
        <dbReference type="Proteomes" id="UP000501602"/>
    </source>
</evidence>
<gene>
    <name evidence="1" type="ORF">HER31_12380</name>
</gene>
<accession>A0A6H1UG64</accession>
<dbReference type="PANTHER" id="PTHR30441:SF8">
    <property type="entry name" value="DUF748 DOMAIN-CONTAINING PROTEIN"/>
    <property type="match status" value="1"/>
</dbReference>
<organism evidence="1 2">
    <name type="scientific">Ferrimonas lipolytica</name>
    <dbReference type="NCBI Taxonomy" id="2724191"/>
    <lineage>
        <taxon>Bacteria</taxon>
        <taxon>Pseudomonadati</taxon>
        <taxon>Pseudomonadota</taxon>
        <taxon>Gammaproteobacteria</taxon>
        <taxon>Alteromonadales</taxon>
        <taxon>Ferrimonadaceae</taxon>
        <taxon>Ferrimonas</taxon>
    </lineage>
</organism>
<dbReference type="AlphaFoldDB" id="A0A6H1UG64"/>
<name>A0A6H1UG64_9GAMM</name>